<evidence type="ECO:0000256" key="3">
    <source>
        <dbReference type="ARBA" id="ARBA00022679"/>
    </source>
</evidence>
<evidence type="ECO:0000256" key="1">
    <source>
        <dbReference type="ARBA" id="ARBA00005137"/>
    </source>
</evidence>
<dbReference type="GO" id="GO:0008270">
    <property type="term" value="F:zinc ion binding"/>
    <property type="evidence" value="ECO:0007669"/>
    <property type="project" value="InterPro"/>
</dbReference>
<name>A0A7R9FPB0_9CRUS</name>
<evidence type="ECO:0000313" key="9">
    <source>
        <dbReference type="EMBL" id="CAD7250121.1"/>
    </source>
</evidence>
<dbReference type="FunFam" id="3.20.20.330:FF:000003">
    <property type="entry name" value="Betaine--homocysteine S-methyltransferase 1"/>
    <property type="match status" value="1"/>
</dbReference>
<evidence type="ECO:0000313" key="10">
    <source>
        <dbReference type="Proteomes" id="UP000677054"/>
    </source>
</evidence>
<dbReference type="InterPro" id="IPR051524">
    <property type="entry name" value="BHMT"/>
</dbReference>
<comment type="pathway">
    <text evidence="1">Amino-acid biosynthesis; L-methionine biosynthesis via de novo pathway; L-methionine from L-homocysteine (BhmT route): step 1/1.</text>
</comment>
<dbReference type="PROSITE" id="PS50970">
    <property type="entry name" value="HCY"/>
    <property type="match status" value="1"/>
</dbReference>
<dbReference type="EMBL" id="CAJPEV010002661">
    <property type="protein sequence ID" value="CAG0897675.1"/>
    <property type="molecule type" value="Genomic_DNA"/>
</dbReference>
<sequence length="400" mass="43748">MGPKKGILERLAEGVVIGDGGFVFELEKRGYVMAGPWTPEVTLEHPDAVRELHREYLRAGSDVMQALTFYASDDKLINRGNVAGKKFTGAAVNAAACKIAKEVAAEGDALVLGGISETPTYLSGGGKAAVQAEFRKQIQVFVDHGMDFLLCEYFEYVEEVEWAIEVCKETGKPVASTMCIGPKGDMHGVPAGECAVRMAKAGADIVGVNCHFDPFVSLETIKLMKAGLEKAGLKPFLMCQPLGYHTPDAGPQGFIDLLEFPFALEPRLCTRWDFHKFARQAYDLGVRYIGGCCGTQHHHLRAVAEELAKERGKTPLSSEKHAPWGEGLALHTKPWVRARANREFWENLKPATGRPFSASMSEPENWGVTAGSKLMMQHAGVTTEAEQEEVRRFKKGGGKH</sequence>
<keyword evidence="10" id="KW-1185">Reference proteome</keyword>
<evidence type="ECO:0000256" key="6">
    <source>
        <dbReference type="PIRSR" id="PIRSR037505-2"/>
    </source>
</evidence>
<dbReference type="PANTHER" id="PTHR46120:SF1">
    <property type="entry name" value="HCY-BINDING DOMAIN-CONTAINING PROTEIN"/>
    <property type="match status" value="1"/>
</dbReference>
<feature type="binding site" evidence="6 7">
    <location>
        <position position="292"/>
    </location>
    <ligand>
        <name>Zn(2+)</name>
        <dbReference type="ChEBI" id="CHEBI:29105"/>
    </ligand>
</feature>
<dbReference type="UniPathway" id="UPA00051">
    <property type="reaction ID" value="UER00083"/>
</dbReference>
<keyword evidence="2 7" id="KW-0489">Methyltransferase</keyword>
<dbReference type="InterPro" id="IPR036589">
    <property type="entry name" value="HCY_dom_sf"/>
</dbReference>
<organism evidence="9">
    <name type="scientific">Darwinula stevensoni</name>
    <dbReference type="NCBI Taxonomy" id="69355"/>
    <lineage>
        <taxon>Eukaryota</taxon>
        <taxon>Metazoa</taxon>
        <taxon>Ecdysozoa</taxon>
        <taxon>Arthropoda</taxon>
        <taxon>Crustacea</taxon>
        <taxon>Oligostraca</taxon>
        <taxon>Ostracoda</taxon>
        <taxon>Podocopa</taxon>
        <taxon>Podocopida</taxon>
        <taxon>Darwinulocopina</taxon>
        <taxon>Darwinuloidea</taxon>
        <taxon>Darwinulidae</taxon>
        <taxon>Darwinula</taxon>
    </lineage>
</organism>
<evidence type="ECO:0000256" key="4">
    <source>
        <dbReference type="ARBA" id="ARBA00022723"/>
    </source>
</evidence>
<dbReference type="PIRSF" id="PIRSF037505">
    <property type="entry name" value="Betaine_HMT"/>
    <property type="match status" value="1"/>
</dbReference>
<dbReference type="GO" id="GO:0032259">
    <property type="term" value="P:methylation"/>
    <property type="evidence" value="ECO:0007669"/>
    <property type="project" value="UniProtKB-KW"/>
</dbReference>
<feature type="binding site" evidence="6 7">
    <location>
        <position position="210"/>
    </location>
    <ligand>
        <name>Zn(2+)</name>
        <dbReference type="ChEBI" id="CHEBI:29105"/>
    </ligand>
</feature>
<feature type="binding site" evidence="6 7">
    <location>
        <position position="293"/>
    </location>
    <ligand>
        <name>Zn(2+)</name>
        <dbReference type="ChEBI" id="CHEBI:29105"/>
    </ligand>
</feature>
<keyword evidence="3 7" id="KW-0808">Transferase</keyword>
<keyword evidence="5 6" id="KW-0862">Zinc</keyword>
<comment type="cofactor">
    <cofactor evidence="6">
        <name>Zn(2+)</name>
        <dbReference type="ChEBI" id="CHEBI:29105"/>
    </cofactor>
    <text evidence="6">Binds 1 zinc ion per subunit.</text>
</comment>
<dbReference type="Gene3D" id="3.20.20.330">
    <property type="entry name" value="Homocysteine-binding-like domain"/>
    <property type="match status" value="1"/>
</dbReference>
<dbReference type="Pfam" id="PF02574">
    <property type="entry name" value="S-methyl_trans"/>
    <property type="match status" value="1"/>
</dbReference>
<proteinExistence type="predicted"/>
<evidence type="ECO:0000256" key="5">
    <source>
        <dbReference type="ARBA" id="ARBA00022833"/>
    </source>
</evidence>
<dbReference type="EMBL" id="LR902178">
    <property type="protein sequence ID" value="CAD7250121.1"/>
    <property type="molecule type" value="Genomic_DNA"/>
</dbReference>
<gene>
    <name evidence="9" type="ORF">DSTB1V02_LOCUS9904</name>
</gene>
<dbReference type="GO" id="GO:0009086">
    <property type="term" value="P:methionine biosynthetic process"/>
    <property type="evidence" value="ECO:0007669"/>
    <property type="project" value="InterPro"/>
</dbReference>
<dbReference type="SUPFAM" id="SSF82282">
    <property type="entry name" value="Homocysteine S-methyltransferase"/>
    <property type="match status" value="1"/>
</dbReference>
<keyword evidence="4 6" id="KW-0479">Metal-binding</keyword>
<dbReference type="GO" id="GO:0047150">
    <property type="term" value="F:betaine-homocysteine S-methyltransferase activity"/>
    <property type="evidence" value="ECO:0007669"/>
    <property type="project" value="TreeGrafter"/>
</dbReference>
<dbReference type="AlphaFoldDB" id="A0A7R9FPB0"/>
<dbReference type="PANTHER" id="PTHR46120">
    <property type="entry name" value="BETAINE--HOMOCYSTEINE S-METHYLTRANSFERASE 1"/>
    <property type="match status" value="1"/>
</dbReference>
<dbReference type="OrthoDB" id="261426at2759"/>
<dbReference type="Proteomes" id="UP000677054">
    <property type="component" value="Unassembled WGS sequence"/>
</dbReference>
<dbReference type="InterPro" id="IPR017226">
    <property type="entry name" value="BHMT-like"/>
</dbReference>
<accession>A0A7R9FPB0</accession>
<feature type="domain" description="Hcy-binding" evidence="8">
    <location>
        <begin position="4"/>
        <end position="307"/>
    </location>
</feature>
<dbReference type="InterPro" id="IPR003726">
    <property type="entry name" value="HCY_dom"/>
</dbReference>
<evidence type="ECO:0000256" key="7">
    <source>
        <dbReference type="PROSITE-ProRule" id="PRU00333"/>
    </source>
</evidence>
<evidence type="ECO:0000256" key="2">
    <source>
        <dbReference type="ARBA" id="ARBA00022603"/>
    </source>
</evidence>
<protein>
    <recommendedName>
        <fullName evidence="8">Hcy-binding domain-containing protein</fullName>
    </recommendedName>
</protein>
<reference evidence="9" key="1">
    <citation type="submission" date="2020-11" db="EMBL/GenBank/DDBJ databases">
        <authorList>
            <person name="Tran Van P."/>
        </authorList>
    </citation>
    <scope>NUCLEOTIDE SEQUENCE</scope>
</reference>
<evidence type="ECO:0000259" key="8">
    <source>
        <dbReference type="PROSITE" id="PS50970"/>
    </source>
</evidence>